<proteinExistence type="predicted"/>
<evidence type="ECO:0000313" key="1">
    <source>
        <dbReference type="EMBL" id="TKT88897.1"/>
    </source>
</evidence>
<accession>A0A4U6CYM7</accession>
<name>A0A4U6CYM7_9BACT</name>
<sequence length="173" mass="20658">MTIDFNNITEDVIPMNQFRLKHRFTNDNYEKLPDFHFKQLKPLGKKGSHFLWNYTLESDLHGNAPFRKNFFTTIEKAKISEGRETEIKLWLFQRGIPFEKPVFLSWQPTEAMIVPWKLLIKYFDHFHNCTCGDLTVMDQSLNWALLFHHRDEIYFGSNSEVKVIELNQEFLIA</sequence>
<dbReference type="Proteomes" id="UP000304900">
    <property type="component" value="Unassembled WGS sequence"/>
</dbReference>
<gene>
    <name evidence="1" type="ORF">FDK13_24995</name>
</gene>
<dbReference type="EMBL" id="SZVO01000013">
    <property type="protein sequence ID" value="TKT88897.1"/>
    <property type="molecule type" value="Genomic_DNA"/>
</dbReference>
<reference evidence="1 2" key="1">
    <citation type="submission" date="2019-05" db="EMBL/GenBank/DDBJ databases">
        <title>Dyadobacter AR-3-8 sp. nov., isolated from arctic soil.</title>
        <authorList>
            <person name="Chaudhary D.K."/>
        </authorList>
    </citation>
    <scope>NUCLEOTIDE SEQUENCE [LARGE SCALE GENOMIC DNA]</scope>
    <source>
        <strain evidence="1 2">AR-3-8</strain>
    </source>
</reference>
<evidence type="ECO:0000313" key="2">
    <source>
        <dbReference type="Proteomes" id="UP000304900"/>
    </source>
</evidence>
<organism evidence="1 2">
    <name type="scientific">Dyadobacter frigoris</name>
    <dbReference type="NCBI Taxonomy" id="2576211"/>
    <lineage>
        <taxon>Bacteria</taxon>
        <taxon>Pseudomonadati</taxon>
        <taxon>Bacteroidota</taxon>
        <taxon>Cytophagia</taxon>
        <taxon>Cytophagales</taxon>
        <taxon>Spirosomataceae</taxon>
        <taxon>Dyadobacter</taxon>
    </lineage>
</organism>
<keyword evidence="2" id="KW-1185">Reference proteome</keyword>
<dbReference type="RefSeq" id="WP_137342751.1">
    <property type="nucleotide sequence ID" value="NZ_BSQH01000019.1"/>
</dbReference>
<dbReference type="AlphaFoldDB" id="A0A4U6CYM7"/>
<dbReference type="OrthoDB" id="840133at2"/>
<protein>
    <submittedName>
        <fullName evidence="1">Uncharacterized protein</fullName>
    </submittedName>
</protein>
<comment type="caution">
    <text evidence="1">The sequence shown here is derived from an EMBL/GenBank/DDBJ whole genome shotgun (WGS) entry which is preliminary data.</text>
</comment>